<dbReference type="AlphaFoldDB" id="R2S7Y9"/>
<keyword evidence="2 4" id="KW-0238">DNA-binding</keyword>
<dbReference type="Gene3D" id="1.10.443.10">
    <property type="entry name" value="Intergrase catalytic core"/>
    <property type="match status" value="1"/>
</dbReference>
<dbReference type="eggNOG" id="COG0582">
    <property type="taxonomic scope" value="Bacteria"/>
</dbReference>
<organism evidence="7 8">
    <name type="scientific">Enterococcus asini ATCC 700915</name>
    <dbReference type="NCBI Taxonomy" id="1158606"/>
    <lineage>
        <taxon>Bacteria</taxon>
        <taxon>Bacillati</taxon>
        <taxon>Bacillota</taxon>
        <taxon>Bacilli</taxon>
        <taxon>Lactobacillales</taxon>
        <taxon>Enterococcaceae</taxon>
        <taxon>Enterococcus</taxon>
    </lineage>
</organism>
<dbReference type="InterPro" id="IPR025269">
    <property type="entry name" value="SAM-like_dom"/>
</dbReference>
<dbReference type="Pfam" id="PF13102">
    <property type="entry name" value="Phage_int_SAM_5"/>
    <property type="match status" value="1"/>
</dbReference>
<dbReference type="OrthoDB" id="9803188at2"/>
<evidence type="ECO:0000256" key="2">
    <source>
        <dbReference type="ARBA" id="ARBA00023125"/>
    </source>
</evidence>
<evidence type="ECO:0000313" key="8">
    <source>
        <dbReference type="Proteomes" id="UP000013777"/>
    </source>
</evidence>
<dbReference type="Proteomes" id="UP000013777">
    <property type="component" value="Unassembled WGS sequence"/>
</dbReference>
<sequence length="382" mass="44240">MAEPKKLENGKWQIRFRYKDPITNVWKNKMITDDTRKAVNARYTDFMAKANKGQLQAKISLLDFFDEYVETFKKGKVSKVTLNKYATTRSSLERFFGTKQTLRGIDKLSYQKFINWLAAEGGHRGGPLSKVTVQNRHDIVKSVFLEALDMGLISNNPCRRATIAGDEAVHDKEKTMSRDNTKKFRSVLLARPDTTGKYFVLTQLYTGCRYQEIAALLWDDLDEENGTIAIRRAYQYQEEERGLGKTKTPYSIRDVDVPVSLFRELRKYKAIQNERMLLGKLKNPRGLVFVNDRNTWPVTNDYINEYIDETCRLAEVPRITSHAFRHAKIDAMILAEADPIYIKSQVGHKNISQSYDYASATQENREKNKEKVLDFMKEIEAK</sequence>
<evidence type="ECO:0000259" key="5">
    <source>
        <dbReference type="PROSITE" id="PS51898"/>
    </source>
</evidence>
<dbReference type="InterPro" id="IPR050090">
    <property type="entry name" value="Tyrosine_recombinase_XerCD"/>
</dbReference>
<feature type="domain" description="Tyr recombinase" evidence="5">
    <location>
        <begin position="171"/>
        <end position="371"/>
    </location>
</feature>
<dbReference type="PROSITE" id="PS51900">
    <property type="entry name" value="CB"/>
    <property type="match status" value="1"/>
</dbReference>
<evidence type="ECO:0000256" key="3">
    <source>
        <dbReference type="ARBA" id="ARBA00023172"/>
    </source>
</evidence>
<dbReference type="GeneID" id="78365806"/>
<reference evidence="7 8" key="1">
    <citation type="submission" date="2013-02" db="EMBL/GenBank/DDBJ databases">
        <title>The Genome Sequence of Enterococcus asini ATCC_700915.</title>
        <authorList>
            <consortium name="The Broad Institute Genome Sequencing Platform"/>
            <consortium name="The Broad Institute Genome Sequencing Center for Infectious Disease"/>
            <person name="Earl A.M."/>
            <person name="Gilmore M.S."/>
            <person name="Lebreton F."/>
            <person name="Walker B."/>
            <person name="Young S.K."/>
            <person name="Zeng Q."/>
            <person name="Gargeya S."/>
            <person name="Fitzgerald M."/>
            <person name="Haas B."/>
            <person name="Abouelleil A."/>
            <person name="Alvarado L."/>
            <person name="Arachchi H.M."/>
            <person name="Berlin A.M."/>
            <person name="Chapman S.B."/>
            <person name="Dewar J."/>
            <person name="Goldberg J."/>
            <person name="Griggs A."/>
            <person name="Gujja S."/>
            <person name="Hansen M."/>
            <person name="Howarth C."/>
            <person name="Imamovic A."/>
            <person name="Larimer J."/>
            <person name="McCowan C."/>
            <person name="Murphy C."/>
            <person name="Neiman D."/>
            <person name="Pearson M."/>
            <person name="Priest M."/>
            <person name="Roberts A."/>
            <person name="Saif S."/>
            <person name="Shea T."/>
            <person name="Sisk P."/>
            <person name="Sykes S."/>
            <person name="Wortman J."/>
            <person name="Nusbaum C."/>
            <person name="Birren B."/>
        </authorList>
    </citation>
    <scope>NUCLEOTIDE SEQUENCE [LARGE SCALE GENOMIC DNA]</scope>
    <source>
        <strain evidence="7 8">ATCC 700915</strain>
    </source>
</reference>
<dbReference type="RefSeq" id="WP_010753413.1">
    <property type="nucleotide sequence ID" value="NZ_ASVU01000002.1"/>
</dbReference>
<dbReference type="InterPro" id="IPR044068">
    <property type="entry name" value="CB"/>
</dbReference>
<dbReference type="InterPro" id="IPR011010">
    <property type="entry name" value="DNA_brk_join_enz"/>
</dbReference>
<dbReference type="PANTHER" id="PTHR30349:SF64">
    <property type="entry name" value="PROPHAGE INTEGRASE INTD-RELATED"/>
    <property type="match status" value="1"/>
</dbReference>
<evidence type="ECO:0000256" key="4">
    <source>
        <dbReference type="PROSITE-ProRule" id="PRU01248"/>
    </source>
</evidence>
<dbReference type="GO" id="GO:0003677">
    <property type="term" value="F:DNA binding"/>
    <property type="evidence" value="ECO:0007669"/>
    <property type="project" value="UniProtKB-UniRule"/>
</dbReference>
<dbReference type="GO" id="GO:0015074">
    <property type="term" value="P:DNA integration"/>
    <property type="evidence" value="ECO:0007669"/>
    <property type="project" value="InterPro"/>
</dbReference>
<name>R2S7Y9_9ENTE</name>
<dbReference type="SUPFAM" id="SSF56349">
    <property type="entry name" value="DNA breaking-rejoining enzymes"/>
    <property type="match status" value="1"/>
</dbReference>
<evidence type="ECO:0000256" key="1">
    <source>
        <dbReference type="ARBA" id="ARBA00008857"/>
    </source>
</evidence>
<accession>R2S7Y9</accession>
<evidence type="ECO:0000313" key="7">
    <source>
        <dbReference type="EMBL" id="EOH88931.1"/>
    </source>
</evidence>
<dbReference type="CDD" id="cd01189">
    <property type="entry name" value="INT_ICEBs1_C_like"/>
    <property type="match status" value="1"/>
</dbReference>
<keyword evidence="3" id="KW-0233">DNA recombination</keyword>
<dbReference type="EMBL" id="AJAP01000008">
    <property type="protein sequence ID" value="EOH88931.1"/>
    <property type="molecule type" value="Genomic_DNA"/>
</dbReference>
<dbReference type="PATRIC" id="fig|1158606.3.peg.723"/>
<feature type="domain" description="Core-binding (CB)" evidence="6">
    <location>
        <begin position="59"/>
        <end position="148"/>
    </location>
</feature>
<comment type="caution">
    <text evidence="7">The sequence shown here is derived from an EMBL/GenBank/DDBJ whole genome shotgun (WGS) entry which is preliminary data.</text>
</comment>
<protein>
    <recommendedName>
        <fullName evidence="9">Phage integrase</fullName>
    </recommendedName>
</protein>
<dbReference type="STRING" id="57732.RU94_GL001614"/>
<dbReference type="Gene3D" id="1.10.150.130">
    <property type="match status" value="1"/>
</dbReference>
<dbReference type="InterPro" id="IPR010998">
    <property type="entry name" value="Integrase_recombinase_N"/>
</dbReference>
<keyword evidence="8" id="KW-1185">Reference proteome</keyword>
<evidence type="ECO:0008006" key="9">
    <source>
        <dbReference type="Google" id="ProtNLM"/>
    </source>
</evidence>
<dbReference type="Pfam" id="PF00589">
    <property type="entry name" value="Phage_integrase"/>
    <property type="match status" value="1"/>
</dbReference>
<comment type="similarity">
    <text evidence="1">Belongs to the 'phage' integrase family.</text>
</comment>
<proteinExistence type="inferred from homology"/>
<evidence type="ECO:0000259" key="6">
    <source>
        <dbReference type="PROSITE" id="PS51900"/>
    </source>
</evidence>
<dbReference type="GO" id="GO:0006310">
    <property type="term" value="P:DNA recombination"/>
    <property type="evidence" value="ECO:0007669"/>
    <property type="project" value="UniProtKB-KW"/>
</dbReference>
<dbReference type="InterPro" id="IPR002104">
    <property type="entry name" value="Integrase_catalytic"/>
</dbReference>
<dbReference type="PROSITE" id="PS51898">
    <property type="entry name" value="TYR_RECOMBINASE"/>
    <property type="match status" value="1"/>
</dbReference>
<dbReference type="InterPro" id="IPR013762">
    <property type="entry name" value="Integrase-like_cat_sf"/>
</dbReference>
<dbReference type="HOGENOM" id="CLU_027562_17_6_9"/>
<dbReference type="PANTHER" id="PTHR30349">
    <property type="entry name" value="PHAGE INTEGRASE-RELATED"/>
    <property type="match status" value="1"/>
</dbReference>
<gene>
    <name evidence="7" type="ORF">UAS_00763</name>
</gene>